<accession>A0A918X834</accession>
<feature type="compositionally biased region" description="Polar residues" evidence="1">
    <location>
        <begin position="75"/>
        <end position="87"/>
    </location>
</feature>
<feature type="region of interest" description="Disordered" evidence="1">
    <location>
        <begin position="32"/>
        <end position="91"/>
    </location>
</feature>
<reference evidence="2" key="2">
    <citation type="submission" date="2020-09" db="EMBL/GenBank/DDBJ databases">
        <authorList>
            <person name="Sun Q."/>
            <person name="Ohkuma M."/>
        </authorList>
    </citation>
    <scope>NUCLEOTIDE SEQUENCE</scope>
    <source>
        <strain evidence="2">JCM 4637</strain>
    </source>
</reference>
<dbReference type="EMBL" id="BMVC01000024">
    <property type="protein sequence ID" value="GHD16348.1"/>
    <property type="molecule type" value="Genomic_DNA"/>
</dbReference>
<dbReference type="Proteomes" id="UP000638353">
    <property type="component" value="Unassembled WGS sequence"/>
</dbReference>
<evidence type="ECO:0000313" key="3">
    <source>
        <dbReference type="Proteomes" id="UP000638353"/>
    </source>
</evidence>
<organism evidence="2 3">
    <name type="scientific">Streptomyces finlayi</name>
    <dbReference type="NCBI Taxonomy" id="67296"/>
    <lineage>
        <taxon>Bacteria</taxon>
        <taxon>Bacillati</taxon>
        <taxon>Actinomycetota</taxon>
        <taxon>Actinomycetes</taxon>
        <taxon>Kitasatosporales</taxon>
        <taxon>Streptomycetaceae</taxon>
        <taxon>Streptomyces</taxon>
    </lineage>
</organism>
<sequence length="125" mass="13398">MLEFAVGIAEIGDGDNADLSVGIDRFELRNHGVAHRDRPSGYGRAQKNGAAGGITRGSTMGSYAPSSPPEDHSPTGATQRQHTSRWQSGCPPWKLRAGRHGACAFRPRSYAQAFGRYTSGVNEPE</sequence>
<evidence type="ECO:0000256" key="1">
    <source>
        <dbReference type="SAM" id="MobiDB-lite"/>
    </source>
</evidence>
<reference evidence="2" key="1">
    <citation type="journal article" date="2014" name="Int. J. Syst. Evol. Microbiol.">
        <title>Complete genome sequence of Corynebacterium casei LMG S-19264T (=DSM 44701T), isolated from a smear-ripened cheese.</title>
        <authorList>
            <consortium name="US DOE Joint Genome Institute (JGI-PGF)"/>
            <person name="Walter F."/>
            <person name="Albersmeier A."/>
            <person name="Kalinowski J."/>
            <person name="Ruckert C."/>
        </authorList>
    </citation>
    <scope>NUCLEOTIDE SEQUENCE</scope>
    <source>
        <strain evidence="2">JCM 4637</strain>
    </source>
</reference>
<gene>
    <name evidence="2" type="ORF">GCM10010334_77370</name>
</gene>
<dbReference type="AlphaFoldDB" id="A0A918X834"/>
<comment type="caution">
    <text evidence="2">The sequence shown here is derived from an EMBL/GenBank/DDBJ whole genome shotgun (WGS) entry which is preliminary data.</text>
</comment>
<proteinExistence type="predicted"/>
<evidence type="ECO:0000313" key="2">
    <source>
        <dbReference type="EMBL" id="GHD16348.1"/>
    </source>
</evidence>
<feature type="compositionally biased region" description="Polar residues" evidence="1">
    <location>
        <begin position="56"/>
        <end position="65"/>
    </location>
</feature>
<name>A0A918X834_9ACTN</name>
<protein>
    <submittedName>
        <fullName evidence="2">Uncharacterized protein</fullName>
    </submittedName>
</protein>